<evidence type="ECO:0000313" key="4">
    <source>
        <dbReference type="EMBL" id="JAP90979.1"/>
    </source>
</evidence>
<dbReference type="InterPro" id="IPR001680">
    <property type="entry name" value="WD40_rpt"/>
</dbReference>
<sequence length="396" mass="44949">MFATQQQITSVSFNQDCSCFIAGRVDGFSIYHSDPFRELYRRTFADGYGVKCCAMLYRTSLIAFTGDTTQNLQQYVAQCKQYQEQNSKQDAPKSKFAHLHSPAYVPFDAIEQQFQPNVVYIYDDAVGKILGRLRFRSEVFSIKMRKDVICVALANQIYVHSLSDLTLLDVINTADYAPPFGLSTTEDDFLVTYVAPGIPGRAGLNFYLFSDVDSQENEVVRRYIDCHKSNITSMCLSENGQVLITGSEAGKQIRVFSPVTQSPICCWKRGNEAAVITGINVQKNLEFAVVCSSKNTVHVFALPQEIKEYQLKQVREMLEGTDVLTRESRSFTKYKLEDMERNMQYCAAFSQNLGTFIILTEKNEYHKINFSPSERGPDGQLKAKWMLVMNEEVGKK</sequence>
<dbReference type="Gene3D" id="2.130.10.10">
    <property type="entry name" value="YVTN repeat-like/Quinoprotein amine dehydrogenase"/>
    <property type="match status" value="1"/>
</dbReference>
<name>A0A146K636_9EUKA</name>
<dbReference type="InterPro" id="IPR015943">
    <property type="entry name" value="WD40/YVTN_repeat-like_dom_sf"/>
</dbReference>
<evidence type="ECO:0000256" key="2">
    <source>
        <dbReference type="ARBA" id="ARBA00022737"/>
    </source>
</evidence>
<dbReference type="SUPFAM" id="SSF50978">
    <property type="entry name" value="WD40 repeat-like"/>
    <property type="match status" value="1"/>
</dbReference>
<dbReference type="InterPro" id="IPR048720">
    <property type="entry name" value="PROPPIN"/>
</dbReference>
<proteinExistence type="inferred from homology"/>
<reference evidence="4" key="1">
    <citation type="submission" date="2015-07" db="EMBL/GenBank/DDBJ databases">
        <title>Adaptation to a free-living lifestyle via gene acquisitions in the diplomonad Trepomonas sp. PC1.</title>
        <authorList>
            <person name="Xu F."/>
            <person name="Jerlstrom-Hultqvist J."/>
            <person name="Kolisko M."/>
            <person name="Simpson A.G.B."/>
            <person name="Roger A.J."/>
            <person name="Svard S.G."/>
            <person name="Andersson J.O."/>
        </authorList>
    </citation>
    <scope>NUCLEOTIDE SEQUENCE</scope>
    <source>
        <strain evidence="4">PC1</strain>
    </source>
</reference>
<keyword evidence="2" id="KW-0677">Repeat</keyword>
<gene>
    <name evidence="4" type="ORF">TPC1_17547</name>
</gene>
<evidence type="ECO:0000256" key="3">
    <source>
        <dbReference type="ARBA" id="ARBA00025740"/>
    </source>
</evidence>
<keyword evidence="1" id="KW-0853">WD repeat</keyword>
<dbReference type="AlphaFoldDB" id="A0A146K636"/>
<protein>
    <submittedName>
        <fullName evidence="4">WD40 repeat-containing protein</fullName>
    </submittedName>
</protein>
<comment type="similarity">
    <text evidence="3">Belongs to the WD repeat PROPPIN family.</text>
</comment>
<dbReference type="EMBL" id="GDID01005627">
    <property type="protein sequence ID" value="JAP90979.1"/>
    <property type="molecule type" value="Transcribed_RNA"/>
</dbReference>
<dbReference type="InterPro" id="IPR036322">
    <property type="entry name" value="WD40_repeat_dom_sf"/>
</dbReference>
<dbReference type="GO" id="GO:0005737">
    <property type="term" value="C:cytoplasm"/>
    <property type="evidence" value="ECO:0007669"/>
    <property type="project" value="UniProtKB-ARBA"/>
</dbReference>
<evidence type="ECO:0000256" key="1">
    <source>
        <dbReference type="ARBA" id="ARBA00022574"/>
    </source>
</evidence>
<dbReference type="SMART" id="SM00320">
    <property type="entry name" value="WD40"/>
    <property type="match status" value="2"/>
</dbReference>
<dbReference type="PANTHER" id="PTHR11227">
    <property type="entry name" value="WD-REPEAT PROTEIN INTERACTING WITH PHOSPHOINOSIDES WIPI -RELATED"/>
    <property type="match status" value="1"/>
</dbReference>
<accession>A0A146K636</accession>
<dbReference type="Pfam" id="PF21032">
    <property type="entry name" value="PROPPIN"/>
    <property type="match status" value="1"/>
</dbReference>
<organism evidence="4">
    <name type="scientific">Trepomonas sp. PC1</name>
    <dbReference type="NCBI Taxonomy" id="1076344"/>
    <lineage>
        <taxon>Eukaryota</taxon>
        <taxon>Metamonada</taxon>
        <taxon>Diplomonadida</taxon>
        <taxon>Hexamitidae</taxon>
        <taxon>Hexamitinae</taxon>
        <taxon>Trepomonas</taxon>
    </lineage>
</organism>